<protein>
    <submittedName>
        <fullName evidence="1">Uncharacterized protein</fullName>
    </submittedName>
</protein>
<keyword evidence="2" id="KW-1185">Reference proteome</keyword>
<dbReference type="EMBL" id="CP109109">
    <property type="protein sequence ID" value="WSC00063.1"/>
    <property type="molecule type" value="Genomic_DNA"/>
</dbReference>
<reference evidence="1" key="1">
    <citation type="submission" date="2022-10" db="EMBL/GenBank/DDBJ databases">
        <title>The complete genomes of actinobacterial strains from the NBC collection.</title>
        <authorList>
            <person name="Joergensen T.S."/>
            <person name="Alvarez Arevalo M."/>
            <person name="Sterndorff E.B."/>
            <person name="Faurdal D."/>
            <person name="Vuksanovic O."/>
            <person name="Mourched A.-S."/>
            <person name="Charusanti P."/>
            <person name="Shaw S."/>
            <person name="Blin K."/>
            <person name="Weber T."/>
        </authorList>
    </citation>
    <scope>NUCLEOTIDE SEQUENCE</scope>
    <source>
        <strain evidence="1">NBC 01771</strain>
    </source>
</reference>
<evidence type="ECO:0000313" key="2">
    <source>
        <dbReference type="Proteomes" id="UP001348369"/>
    </source>
</evidence>
<dbReference type="Proteomes" id="UP001348369">
    <property type="component" value="Chromosome"/>
</dbReference>
<name>A0ACD4ZP34_9ACTN</name>
<evidence type="ECO:0000313" key="1">
    <source>
        <dbReference type="EMBL" id="WSC00063.1"/>
    </source>
</evidence>
<organism evidence="1 2">
    <name type="scientific">Streptomyces scopuliridis</name>
    <dbReference type="NCBI Taxonomy" id="452529"/>
    <lineage>
        <taxon>Bacteria</taxon>
        <taxon>Bacillati</taxon>
        <taxon>Actinomycetota</taxon>
        <taxon>Actinomycetes</taxon>
        <taxon>Kitasatosporales</taxon>
        <taxon>Streptomycetaceae</taxon>
        <taxon>Streptomyces</taxon>
    </lineage>
</organism>
<accession>A0ACD4ZP34</accession>
<proteinExistence type="predicted"/>
<gene>
    <name evidence="1" type="ORF">OG835_25760</name>
</gene>
<sequence>MAILTNPQLVEAPSPGRLRYGVFTAARLTDDLDARTVASGFQFPAEDCGVARLYDANCDTNPTKTFDEFLGYVAGDPYWVYATHKCGSVGRTPQEIERTVRRKLAGAEQQRVEAAIWGGTSPPVDPALTTTAAVVTVTPDAPGAGAAIAALEQSFYDAYGYIGTIHINTRAYAALTYAELISDTPSAGVLTTPLGSQWSIGSGYGTDGPAGVPATAGSVWAFMTPPVWIRRMPQPIVPDVTATMDRLHNQYLALAERVYAHTWACPIVHAVQVPITAPFSGGEVPIPDVPGDVEELVTEEV</sequence>